<accession>A0A2R5F196</accession>
<proteinExistence type="predicted"/>
<keyword evidence="1" id="KW-0472">Membrane</keyword>
<organism evidence="2 3">
    <name type="scientific">Novimethylophilus kurashikiensis</name>
    <dbReference type="NCBI Taxonomy" id="1825523"/>
    <lineage>
        <taxon>Bacteria</taxon>
        <taxon>Pseudomonadati</taxon>
        <taxon>Pseudomonadota</taxon>
        <taxon>Betaproteobacteria</taxon>
        <taxon>Nitrosomonadales</taxon>
        <taxon>Methylophilaceae</taxon>
        <taxon>Novimethylophilus</taxon>
    </lineage>
</organism>
<feature type="transmembrane region" description="Helical" evidence="1">
    <location>
        <begin position="116"/>
        <end position="136"/>
    </location>
</feature>
<evidence type="ECO:0000313" key="2">
    <source>
        <dbReference type="EMBL" id="GBG12517.1"/>
    </source>
</evidence>
<name>A0A2R5F196_9PROT</name>
<feature type="transmembrane region" description="Helical" evidence="1">
    <location>
        <begin position="86"/>
        <end position="107"/>
    </location>
</feature>
<gene>
    <name evidence="2" type="ORF">NMK_0048</name>
</gene>
<dbReference type="EMBL" id="BDOQ01000001">
    <property type="protein sequence ID" value="GBG12517.1"/>
    <property type="molecule type" value="Genomic_DNA"/>
</dbReference>
<feature type="transmembrane region" description="Helical" evidence="1">
    <location>
        <begin position="27"/>
        <end position="45"/>
    </location>
</feature>
<evidence type="ECO:0000313" key="3">
    <source>
        <dbReference type="Proteomes" id="UP000245081"/>
    </source>
</evidence>
<dbReference type="Proteomes" id="UP000245081">
    <property type="component" value="Unassembled WGS sequence"/>
</dbReference>
<keyword evidence="1" id="KW-1133">Transmembrane helix</keyword>
<protein>
    <submittedName>
        <fullName evidence="2">Uncharacterized protein</fullName>
    </submittedName>
</protein>
<dbReference type="AlphaFoldDB" id="A0A2R5F196"/>
<sequence length="139" mass="15144">MQQQNHEQEVFHVADIAPRPTARSWKIMLPAWALLIGLGWLGLHYGLDAKLVAGGMVLFGLVSSAFAWLLGVIGLVPIAGPLILKILAIPFIWLLNAIGYLVSFIAIRRGYSKDVLTYRGLTIALLVGIVIGYILGKLI</sequence>
<comment type="caution">
    <text evidence="2">The sequence shown here is derived from an EMBL/GenBank/DDBJ whole genome shotgun (WGS) entry which is preliminary data.</text>
</comment>
<keyword evidence="3" id="KW-1185">Reference proteome</keyword>
<reference evidence="2 3" key="1">
    <citation type="journal article" date="2018" name="Environ. Microbiol.">
        <title>Isolation and genomic characterization of Novimethylophilus kurashikiensis gen. nov. sp. nov., a new lanthanide-dependent methylotrophic species of Methylophilaceae.</title>
        <authorList>
            <person name="Lv H."/>
            <person name="Sahin N."/>
            <person name="Tani A."/>
        </authorList>
    </citation>
    <scope>NUCLEOTIDE SEQUENCE [LARGE SCALE GENOMIC DNA]</scope>
    <source>
        <strain evidence="2 3">La2-4</strain>
    </source>
</reference>
<keyword evidence="1" id="KW-0812">Transmembrane</keyword>
<evidence type="ECO:0000256" key="1">
    <source>
        <dbReference type="SAM" id="Phobius"/>
    </source>
</evidence>
<dbReference type="RefSeq" id="WP_227871278.1">
    <property type="nucleotide sequence ID" value="NZ_BDOQ01000001.1"/>
</dbReference>
<feature type="transmembrane region" description="Helical" evidence="1">
    <location>
        <begin position="57"/>
        <end position="80"/>
    </location>
</feature>